<accession>A0A6L2KQC4</accession>
<comment type="caution">
    <text evidence="3">The sequence shown here is derived from an EMBL/GenBank/DDBJ whole genome shotgun (WGS) entry which is preliminary data.</text>
</comment>
<feature type="domain" description="Reverse transcriptase Ty1/copia-type" evidence="2">
    <location>
        <begin position="564"/>
        <end position="689"/>
    </location>
</feature>
<dbReference type="Pfam" id="PF07727">
    <property type="entry name" value="RVT_2"/>
    <property type="match status" value="1"/>
</dbReference>
<dbReference type="PANTHER" id="PTHR11439:SF483">
    <property type="entry name" value="PEPTIDE SYNTHASE GLIP-LIKE, PUTATIVE (AFU_ORTHOLOGUE AFUA_3G12920)-RELATED"/>
    <property type="match status" value="1"/>
</dbReference>
<dbReference type="EMBL" id="BKCJ010002785">
    <property type="protein sequence ID" value="GEU50907.1"/>
    <property type="molecule type" value="Genomic_DNA"/>
</dbReference>
<dbReference type="InterPro" id="IPR013103">
    <property type="entry name" value="RVT_2"/>
</dbReference>
<organism evidence="3">
    <name type="scientific">Tanacetum cinerariifolium</name>
    <name type="common">Dalmatian daisy</name>
    <name type="synonym">Chrysanthemum cinerariifolium</name>
    <dbReference type="NCBI Taxonomy" id="118510"/>
    <lineage>
        <taxon>Eukaryota</taxon>
        <taxon>Viridiplantae</taxon>
        <taxon>Streptophyta</taxon>
        <taxon>Embryophyta</taxon>
        <taxon>Tracheophyta</taxon>
        <taxon>Spermatophyta</taxon>
        <taxon>Magnoliopsida</taxon>
        <taxon>eudicotyledons</taxon>
        <taxon>Gunneridae</taxon>
        <taxon>Pentapetalae</taxon>
        <taxon>asterids</taxon>
        <taxon>campanulids</taxon>
        <taxon>Asterales</taxon>
        <taxon>Asteraceae</taxon>
        <taxon>Asteroideae</taxon>
        <taxon>Anthemideae</taxon>
        <taxon>Anthemidinae</taxon>
        <taxon>Tanacetum</taxon>
    </lineage>
</organism>
<protein>
    <submittedName>
        <fullName evidence="3">Retrovirus-related Pol polyprotein from transposon TNT 1-94</fullName>
    </submittedName>
</protein>
<dbReference type="PANTHER" id="PTHR11439">
    <property type="entry name" value="GAG-POL-RELATED RETROTRANSPOSON"/>
    <property type="match status" value="1"/>
</dbReference>
<name>A0A6L2KQC4_TANCI</name>
<proteinExistence type="predicted"/>
<gene>
    <name evidence="3" type="ORF">Tci_022885</name>
</gene>
<evidence type="ECO:0000313" key="3">
    <source>
        <dbReference type="EMBL" id="GEU50907.1"/>
    </source>
</evidence>
<dbReference type="AlphaFoldDB" id="A0A6L2KQC4"/>
<sequence length="800" mass="91561">MTKSDQNRTKMRSTSGNPTFSLHKEISSPEVTHVIHDSEGCNFLSEELPDIDSFNDIHPHFDDNPLSGSTTYSSNSFLEEFTDELALITYPPDYDDNLQFDIESDLREIEFLLYQGKDSDFKDSINQTDLANLDAYFVDPTPEMFTDEHAPDYSFPPRFDVYPEYDSFTSQDFSQDDVLPSPDNEDKVFNLEILIHEKSIKIITRVAQEKKRTISYASLVFEDFDPPFYELLVFKDVPNSMMLLPFSSENEEKVFKLGIYTSEKVHSCFLPELSHPGYHVFKVNQIFRSLMKIFHVQFGKNTLLLDVLLFHFIHLDPLNKHIIENRRLSNSYKAYDGGHVVFGSNLKGKVVGGGNITHDSITITNVEHVEDDRIDEPIVQDINGSSSLQFNVSDEGYPKSLKEARVVAKNTFEGNALDLWILALEQGQRSRGSTYNGPEIQPLTSGHISSGLVSYQAISTSAKSPSKKDLDLLFQPMFDEYFKPSPRVISTTIFVAALLTTDTADVSFSTTIDQDAPSPSTLPYNETTDLLIHSTNVEQPNNEEVTEFDSDTFINPFAPPKTSSRPSNIMIIALKWIFKVKLDEYWGVLKNKAWLVSKWFCQEEWIDFEELFAPATRIEAIKIFLAYVAHQNMVVYQMDVKTSFLNEILKEAMYMSQLEEFVDQEHPNHVIRLKKDLYGLKQAPRAWSKLDEDPNGTPVDPTHYRGKAYRKALTAVKRVFQYFKGTINRGLWYSKDTRFELTDFVDTNHAGYQDSRKRAPRSLTDYGFEFNKISLYCDSQSVVALSCNTVKHSRTKHIVV</sequence>
<feature type="region of interest" description="Disordered" evidence="1">
    <location>
        <begin position="1"/>
        <end position="23"/>
    </location>
</feature>
<evidence type="ECO:0000256" key="1">
    <source>
        <dbReference type="SAM" id="MobiDB-lite"/>
    </source>
</evidence>
<evidence type="ECO:0000259" key="2">
    <source>
        <dbReference type="Pfam" id="PF07727"/>
    </source>
</evidence>
<reference evidence="3" key="1">
    <citation type="journal article" date="2019" name="Sci. Rep.">
        <title>Draft genome of Tanacetum cinerariifolium, the natural source of mosquito coil.</title>
        <authorList>
            <person name="Yamashiro T."/>
            <person name="Shiraishi A."/>
            <person name="Satake H."/>
            <person name="Nakayama K."/>
        </authorList>
    </citation>
    <scope>NUCLEOTIDE SEQUENCE</scope>
</reference>